<accession>A0A1H6BZ14</accession>
<name>A0A1H6BZ14_9HYPH</name>
<evidence type="ECO:0000313" key="1">
    <source>
        <dbReference type="EMBL" id="SEG65938.1"/>
    </source>
</evidence>
<proteinExistence type="predicted"/>
<dbReference type="AlphaFoldDB" id="A0A1H6BZ14"/>
<protein>
    <submittedName>
        <fullName evidence="1">Uncharacterized protein</fullName>
    </submittedName>
</protein>
<reference evidence="1 2" key="1">
    <citation type="submission" date="2016-10" db="EMBL/GenBank/DDBJ databases">
        <authorList>
            <person name="de Groot N.N."/>
        </authorList>
    </citation>
    <scope>NUCLEOTIDE SEQUENCE [LARGE SCALE GENOMIC DNA]</scope>
    <source>
        <strain evidence="1 2">DSM 26656</strain>
    </source>
</reference>
<dbReference type="RefSeq" id="WP_103874171.1">
    <property type="nucleotide sequence ID" value="NZ_FNUY01000008.1"/>
</dbReference>
<dbReference type="EMBL" id="FNUY01000008">
    <property type="protein sequence ID" value="SEG65938.1"/>
    <property type="molecule type" value="Genomic_DNA"/>
</dbReference>
<dbReference type="Proteomes" id="UP000236743">
    <property type="component" value="Unassembled WGS sequence"/>
</dbReference>
<gene>
    <name evidence="1" type="ORF">SAMN04488115_108224</name>
</gene>
<organism evidence="1 2">
    <name type="scientific">Bosea lathyri</name>
    <dbReference type="NCBI Taxonomy" id="1036778"/>
    <lineage>
        <taxon>Bacteria</taxon>
        <taxon>Pseudomonadati</taxon>
        <taxon>Pseudomonadota</taxon>
        <taxon>Alphaproteobacteria</taxon>
        <taxon>Hyphomicrobiales</taxon>
        <taxon>Boseaceae</taxon>
        <taxon>Bosea</taxon>
    </lineage>
</organism>
<sequence>MRAIPLSVAFDVVSRIALAQGAADPMTHLRACSLMEPAERLECLDKLSRSMKLPDRSTPGAANWIISETTSPVNYAPIISATAFSRGGSGFPLQLSIHCRNGRTELVVTGTAVSSVAAYTITYRINDGQPVQLQAGAPSFGTGAAFKGDVVQLLLSLPDEGGITVRLSTPGGASHEGYFPLGGLKAVRDKVATVCKWPRATATPRND</sequence>
<evidence type="ECO:0000313" key="2">
    <source>
        <dbReference type="Proteomes" id="UP000236743"/>
    </source>
</evidence>
<dbReference type="OrthoDB" id="8158974at2"/>
<keyword evidence="2" id="KW-1185">Reference proteome</keyword>